<proteinExistence type="predicted"/>
<keyword evidence="3" id="KW-0255">Endonuclease</keyword>
<dbReference type="GO" id="GO:0004519">
    <property type="term" value="F:endonuclease activity"/>
    <property type="evidence" value="ECO:0007669"/>
    <property type="project" value="UniProtKB-KW"/>
</dbReference>
<dbReference type="PANTHER" id="PTHR30408">
    <property type="entry name" value="TYPE-1 RESTRICTION ENZYME ECOKI SPECIFICITY PROTEIN"/>
    <property type="match status" value="1"/>
</dbReference>
<accession>A0ABQ6YR00</accession>
<dbReference type="Gene3D" id="3.90.220.20">
    <property type="entry name" value="DNA methylase specificity domains"/>
    <property type="match status" value="2"/>
</dbReference>
<evidence type="ECO:0000313" key="3">
    <source>
        <dbReference type="EMBL" id="KAF0848219.1"/>
    </source>
</evidence>
<keyword evidence="3" id="KW-0378">Hydrolase</keyword>
<keyword evidence="4" id="KW-1185">Reference proteome</keyword>
<gene>
    <name evidence="3" type="ORF">FNL39_102367</name>
</gene>
<dbReference type="InterPro" id="IPR052021">
    <property type="entry name" value="Type-I_RS_S_subunit"/>
</dbReference>
<name>A0ABQ6YR00_9NOCA</name>
<dbReference type="InterPro" id="IPR044946">
    <property type="entry name" value="Restrct_endonuc_typeI_TRD_sf"/>
</dbReference>
<dbReference type="PANTHER" id="PTHR30408:SF13">
    <property type="entry name" value="TYPE I RESTRICTION ENZYME HINDI SPECIFICITY SUBUNIT"/>
    <property type="match status" value="1"/>
</dbReference>
<comment type="caution">
    <text evidence="3">The sequence shown here is derived from an EMBL/GenBank/DDBJ whole genome shotgun (WGS) entry which is preliminary data.</text>
</comment>
<protein>
    <submittedName>
        <fullName evidence="3">Restriction endonuclease S subunit</fullName>
    </submittedName>
</protein>
<dbReference type="Proteomes" id="UP000798951">
    <property type="component" value="Unassembled WGS sequence"/>
</dbReference>
<dbReference type="EMBL" id="VMSD01000002">
    <property type="protein sequence ID" value="KAF0848219.1"/>
    <property type="molecule type" value="Genomic_DNA"/>
</dbReference>
<organism evidence="3 4">
    <name type="scientific">Nocardia caishijiensis</name>
    <dbReference type="NCBI Taxonomy" id="184756"/>
    <lineage>
        <taxon>Bacteria</taxon>
        <taxon>Bacillati</taxon>
        <taxon>Actinomycetota</taxon>
        <taxon>Actinomycetes</taxon>
        <taxon>Mycobacteriales</taxon>
        <taxon>Nocardiaceae</taxon>
        <taxon>Nocardia</taxon>
    </lineage>
</organism>
<sequence length="297" mass="32423">MYYYLISPQVQAELMARAEGSTVAHLNVADIRNFPVEVPPELPQQLAIAEVLGALDDKIAANDRAASLAIELSDSLFRRVIERGHGDSVTIKQLAEKRLLEFSDGYRTKRAELDATGLRILRAGDIRDNRVFSSGPDFVAEEYRAKIGGKASAVNDVVITTKGTVGRVAVVLAGVEGNVYSPQLCYIRVSGPDVIAPSYVAAWLRSANARGQMANVMHKSDMAPYINLKDVGALEMPWGDEAIRNGLSSRLTVLMNYFHALGAENGKLSDTRDELLPLLMSGKLRVKDAEQIVEKIV</sequence>
<evidence type="ECO:0000256" key="2">
    <source>
        <dbReference type="ARBA" id="ARBA00023125"/>
    </source>
</evidence>
<evidence type="ECO:0000313" key="4">
    <source>
        <dbReference type="Proteomes" id="UP000798951"/>
    </source>
</evidence>
<keyword evidence="2" id="KW-0238">DNA-binding</keyword>
<reference evidence="3 4" key="1">
    <citation type="submission" date="2019-07" db="EMBL/GenBank/DDBJ databases">
        <title>Genomic Encyclopedia of Type Strains, Phase IV (KMG-IV): sequencing the most valuable type-strain genomes for metagenomic binning, comparative biology and taxonomic classification.</title>
        <authorList>
            <person name="Goeker M."/>
        </authorList>
    </citation>
    <scope>NUCLEOTIDE SEQUENCE [LARGE SCALE GENOMIC DNA]</scope>
    <source>
        <strain evidence="3 4">DSM 44831</strain>
    </source>
</reference>
<dbReference type="SUPFAM" id="SSF116734">
    <property type="entry name" value="DNA methylase specificity domain"/>
    <property type="match status" value="2"/>
</dbReference>
<evidence type="ECO:0000256" key="1">
    <source>
        <dbReference type="ARBA" id="ARBA00022747"/>
    </source>
</evidence>
<keyword evidence="3" id="KW-0540">Nuclease</keyword>
<keyword evidence="1" id="KW-0680">Restriction system</keyword>